<dbReference type="AlphaFoldDB" id="A0A9W4GN76"/>
<evidence type="ECO:0000313" key="2">
    <source>
        <dbReference type="Proteomes" id="UP001152519"/>
    </source>
</evidence>
<protein>
    <recommendedName>
        <fullName evidence="3">DUF4188 domain-containing protein</fullName>
    </recommendedName>
</protein>
<evidence type="ECO:0000313" key="1">
    <source>
        <dbReference type="EMBL" id="CAG6391046.1"/>
    </source>
</evidence>
<dbReference type="Pfam" id="PF13826">
    <property type="entry name" value="Monooxy_af470-like"/>
    <property type="match status" value="1"/>
</dbReference>
<reference evidence="1" key="1">
    <citation type="submission" date="2021-05" db="EMBL/GenBank/DDBJ databases">
        <authorList>
            <person name="Arsene-Ploetze F."/>
        </authorList>
    </citation>
    <scope>NUCLEOTIDE SEQUENCE</scope>
    <source>
        <strain evidence="1">DSM 42138</strain>
    </source>
</reference>
<evidence type="ECO:0008006" key="3">
    <source>
        <dbReference type="Google" id="ProtNLM"/>
    </source>
</evidence>
<sequence length="173" mass="19354">MSEQKIHNGRFTTTSDEEIVLFLLGIRVNKLRALRSWLPVVRALDPMLRELAADPGSGLLYSRTQRYGLREVTLLQYWRGADALMEFSHAAMHRRAWRDFYKVASRGTDVGLWHETYVVPAGHYESIYGSVPLSGLGVVHGLTPIGRRTETARARLGAVGEPRTVPAAEPESP</sequence>
<proteinExistence type="predicted"/>
<accession>A0A9W4GN76</accession>
<dbReference type="EMBL" id="CAJSLV010000002">
    <property type="protein sequence ID" value="CAG6391046.1"/>
    <property type="molecule type" value="Genomic_DNA"/>
</dbReference>
<dbReference type="Proteomes" id="UP001152519">
    <property type="component" value="Unassembled WGS sequence"/>
</dbReference>
<dbReference type="InterPro" id="IPR025444">
    <property type="entry name" value="Monooxy_af470"/>
</dbReference>
<comment type="caution">
    <text evidence="1">The sequence shown here is derived from an EMBL/GenBank/DDBJ whole genome shotgun (WGS) entry which is preliminary data.</text>
</comment>
<keyword evidence="2" id="KW-1185">Reference proteome</keyword>
<organism evidence="1 2">
    <name type="scientific">Actinacidiphila cocklensis</name>
    <dbReference type="NCBI Taxonomy" id="887465"/>
    <lineage>
        <taxon>Bacteria</taxon>
        <taxon>Bacillati</taxon>
        <taxon>Actinomycetota</taxon>
        <taxon>Actinomycetes</taxon>
        <taxon>Kitasatosporales</taxon>
        <taxon>Streptomycetaceae</taxon>
        <taxon>Actinacidiphila</taxon>
    </lineage>
</organism>
<dbReference type="RefSeq" id="WP_251484334.1">
    <property type="nucleotide sequence ID" value="NZ_CAJSLV010000002.1"/>
</dbReference>
<name>A0A9W4GN76_9ACTN</name>
<gene>
    <name evidence="1" type="ORF">SCOCK_100112</name>
</gene>